<protein>
    <submittedName>
        <fullName evidence="1">Uncharacterized protein</fullName>
    </submittedName>
</protein>
<organism evidence="1 2">
    <name type="scientific">Candidatus Ordinivivax streblomastigis</name>
    <dbReference type="NCBI Taxonomy" id="2540710"/>
    <lineage>
        <taxon>Bacteria</taxon>
        <taxon>Pseudomonadati</taxon>
        <taxon>Bacteroidota</taxon>
        <taxon>Bacteroidia</taxon>
        <taxon>Bacteroidales</taxon>
        <taxon>Candidatus Ordinivivax</taxon>
    </lineage>
</organism>
<accession>A0A5M8P2V0</accession>
<reference evidence="1 2" key="1">
    <citation type="submission" date="2019-03" db="EMBL/GenBank/DDBJ databases">
        <title>Single cell metagenomics reveals metabolic interactions within the superorganism composed of flagellate Streblomastix strix and complex community of Bacteroidetes bacteria on its surface.</title>
        <authorList>
            <person name="Treitli S.C."/>
            <person name="Kolisko M."/>
            <person name="Husnik F."/>
            <person name="Keeling P."/>
            <person name="Hampl V."/>
        </authorList>
    </citation>
    <scope>NUCLEOTIDE SEQUENCE [LARGE SCALE GENOMIC DNA]</scope>
    <source>
        <strain evidence="1">St1</strain>
    </source>
</reference>
<dbReference type="EMBL" id="SNRX01000006">
    <property type="protein sequence ID" value="KAA6302656.1"/>
    <property type="molecule type" value="Genomic_DNA"/>
</dbReference>
<name>A0A5M8P2V0_9BACT</name>
<gene>
    <name evidence="1" type="ORF">EZS26_001163</name>
</gene>
<evidence type="ECO:0000313" key="2">
    <source>
        <dbReference type="Proteomes" id="UP000324575"/>
    </source>
</evidence>
<evidence type="ECO:0000313" key="1">
    <source>
        <dbReference type="EMBL" id="KAA6302656.1"/>
    </source>
</evidence>
<proteinExistence type="predicted"/>
<sequence length="337" mass="39123">MAHNPKLNVYILTLNSKKDEFETFRDLFKLKYNSGVTDEDSKVFGKYFQDFLNNIGKDDFRKDDKAKKVLGVAKSVSDETSYSINPMFEQFTIEGVLDGGKYGILREYADIDNKDDKQILDGKKAVLDKFYICLCTPLNSKYGYLLIQSYTEETIQEPLKNFMRQLFLHEDAFYNIIIEPYVPDRFVEKFQKESKVRLFSYTSKVGVSQILREKKIIVKGQAFEVKIELAPIDHTLVPSSDELGEILNVVDRKLFDGHELGSFKKKVYIADKKERKAHYDIEKELSSIKPTIYLEDEGIQVDSVTGLPDFIQIKEFCSKLLIDIKKEFNKKVDIHEF</sequence>
<dbReference type="Proteomes" id="UP000324575">
    <property type="component" value="Unassembled WGS sequence"/>
</dbReference>
<dbReference type="AlphaFoldDB" id="A0A5M8P2V0"/>
<comment type="caution">
    <text evidence="1">The sequence shown here is derived from an EMBL/GenBank/DDBJ whole genome shotgun (WGS) entry which is preliminary data.</text>
</comment>